<accession>A0A240BSZ2</accession>
<dbReference type="GO" id="GO:0016491">
    <property type="term" value="F:oxidoreductase activity"/>
    <property type="evidence" value="ECO:0007669"/>
    <property type="project" value="UniProtKB-KW"/>
</dbReference>
<dbReference type="RefSeq" id="WP_095114919.1">
    <property type="nucleotide sequence ID" value="NZ_BMCB01000002.1"/>
</dbReference>
<evidence type="ECO:0000313" key="10">
    <source>
        <dbReference type="Proteomes" id="UP000652995"/>
    </source>
</evidence>
<comment type="similarity">
    <text evidence="1">Belongs to the thioredoxin family. DsbA subfamily.</text>
</comment>
<name>A0A240BSZ2_9STAP</name>
<dbReference type="PANTHER" id="PTHR13887">
    <property type="entry name" value="GLUTATHIONE S-TRANSFERASE KAPPA"/>
    <property type="match status" value="1"/>
</dbReference>
<dbReference type="KEGG" id="smus:C7J88_07200"/>
<dbReference type="PANTHER" id="PTHR13887:SF14">
    <property type="entry name" value="DISULFIDE BOND FORMATION PROTEIN D"/>
    <property type="match status" value="1"/>
</dbReference>
<gene>
    <name evidence="8" type="primary">bdbD</name>
    <name evidence="7" type="ORF">GCM10007183_03750</name>
    <name evidence="8" type="ORF">SAMEA4412661_00003</name>
</gene>
<proteinExistence type="inferred from homology"/>
<dbReference type="SUPFAM" id="SSF52833">
    <property type="entry name" value="Thioredoxin-like"/>
    <property type="match status" value="1"/>
</dbReference>
<dbReference type="InterPro" id="IPR036249">
    <property type="entry name" value="Thioredoxin-like_sf"/>
</dbReference>
<evidence type="ECO:0000256" key="1">
    <source>
        <dbReference type="ARBA" id="ARBA00005791"/>
    </source>
</evidence>
<dbReference type="InterPro" id="IPR012336">
    <property type="entry name" value="Thioredoxin-like_fold"/>
</dbReference>
<dbReference type="EMBL" id="BMCB01000002">
    <property type="protein sequence ID" value="GGA82788.1"/>
    <property type="molecule type" value="Genomic_DNA"/>
</dbReference>
<keyword evidence="4" id="KW-1015">Disulfide bond</keyword>
<dbReference type="Pfam" id="PF13462">
    <property type="entry name" value="Thioredoxin_4"/>
    <property type="match status" value="1"/>
</dbReference>
<reference evidence="7" key="1">
    <citation type="journal article" date="2014" name="Int. J. Syst. Evol. Microbiol.">
        <title>Complete genome of a new Firmicutes species belonging to the dominant human colonic microbiota ('Ruminococcus bicirculans') reveals two chromosomes and a selective capacity to utilize plant glucans.</title>
        <authorList>
            <consortium name="NISC Comparative Sequencing Program"/>
            <person name="Wegmann U."/>
            <person name="Louis P."/>
            <person name="Goesmann A."/>
            <person name="Henrissat B."/>
            <person name="Duncan S.H."/>
            <person name="Flint H.J."/>
        </authorList>
    </citation>
    <scope>NUCLEOTIDE SEQUENCE</scope>
    <source>
        <strain evidence="7">CCM 4175</strain>
    </source>
</reference>
<protein>
    <submittedName>
        <fullName evidence="7">Disulfide bond formation protein D</fullName>
    </submittedName>
    <submittedName>
        <fullName evidence="8">Protein-disulfide isomerase</fullName>
    </submittedName>
</protein>
<evidence type="ECO:0000259" key="6">
    <source>
        <dbReference type="Pfam" id="PF13462"/>
    </source>
</evidence>
<dbReference type="OrthoDB" id="117402at2"/>
<keyword evidence="8" id="KW-0413">Isomerase</keyword>
<evidence type="ECO:0000313" key="9">
    <source>
        <dbReference type="Proteomes" id="UP000243706"/>
    </source>
</evidence>
<keyword evidence="3" id="KW-0560">Oxidoreductase</keyword>
<evidence type="ECO:0000313" key="7">
    <source>
        <dbReference type="EMBL" id="GGA82788.1"/>
    </source>
</evidence>
<dbReference type="GO" id="GO:0016853">
    <property type="term" value="F:isomerase activity"/>
    <property type="evidence" value="ECO:0007669"/>
    <property type="project" value="UniProtKB-KW"/>
</dbReference>
<reference evidence="10" key="3">
    <citation type="journal article" date="2019" name="Int. J. Syst. Evol. Microbiol.">
        <title>The Global Catalogue of Microorganisms (GCM) 10K type strain sequencing project: providing services to taxonomists for standard genome sequencing and annotation.</title>
        <authorList>
            <consortium name="The Broad Institute Genomics Platform"/>
            <consortium name="The Broad Institute Genome Sequencing Center for Infectious Disease"/>
            <person name="Wu L."/>
            <person name="Ma J."/>
        </authorList>
    </citation>
    <scope>NUCLEOTIDE SEQUENCE [LARGE SCALE GENOMIC DNA]</scope>
    <source>
        <strain evidence="10">CCM 4175</strain>
    </source>
</reference>
<organism evidence="8 9">
    <name type="scientific">Staphylococcus muscae</name>
    <dbReference type="NCBI Taxonomy" id="1294"/>
    <lineage>
        <taxon>Bacteria</taxon>
        <taxon>Bacillati</taxon>
        <taxon>Bacillota</taxon>
        <taxon>Bacilli</taxon>
        <taxon>Bacillales</taxon>
        <taxon>Staphylococcaceae</taxon>
        <taxon>Staphylococcus</taxon>
    </lineage>
</organism>
<feature type="domain" description="Thioredoxin-like fold" evidence="6">
    <location>
        <begin position="46"/>
        <end position="220"/>
    </location>
</feature>
<reference evidence="8 9" key="2">
    <citation type="submission" date="2017-06" db="EMBL/GenBank/DDBJ databases">
        <authorList>
            <consortium name="Pathogen Informatics"/>
        </authorList>
    </citation>
    <scope>NUCLEOTIDE SEQUENCE [LARGE SCALE GENOMIC DNA]</scope>
    <source>
        <strain evidence="8 9">NCTC13833</strain>
    </source>
</reference>
<reference evidence="7" key="4">
    <citation type="submission" date="2024-05" db="EMBL/GenBank/DDBJ databases">
        <authorList>
            <person name="Sun Q."/>
            <person name="Sedlacek I."/>
        </authorList>
    </citation>
    <scope>NUCLEOTIDE SEQUENCE</scope>
    <source>
        <strain evidence="7">CCM 4175</strain>
    </source>
</reference>
<keyword evidence="2" id="KW-0732">Signal</keyword>
<evidence type="ECO:0000256" key="2">
    <source>
        <dbReference type="ARBA" id="ARBA00022729"/>
    </source>
</evidence>
<dbReference type="Gene3D" id="3.40.30.10">
    <property type="entry name" value="Glutaredoxin"/>
    <property type="match status" value="1"/>
</dbReference>
<dbReference type="EMBL" id="LT906464">
    <property type="protein sequence ID" value="SNV98038.1"/>
    <property type="molecule type" value="Genomic_DNA"/>
</dbReference>
<dbReference type="Proteomes" id="UP000243706">
    <property type="component" value="Chromosome 1"/>
</dbReference>
<keyword evidence="10" id="KW-1185">Reference proteome</keyword>
<sequence>MKVKKTLLIGVVICLFVLAVLGTFSFSSDSKDKLDSKSLHKDTALQPQIGNKKSDVKLVLFGDYKCPYCGDFESQILPKIRKDYIDTNKAELRYVNVLIHGEESKLSTRASLAVNKFSPEAYWSFHEALYRAQPKSKEAVSDDKWLTEQLVEQEINKLKIEPEQKKQILNAYNDKAFHQQAKHDDQLAKQYKVSKVPSLYVNGERVKDVTDYEAVKGAIDRALDEQKNK</sequence>
<keyword evidence="5" id="KW-0676">Redox-active center</keyword>
<evidence type="ECO:0000256" key="5">
    <source>
        <dbReference type="ARBA" id="ARBA00023284"/>
    </source>
</evidence>
<evidence type="ECO:0000256" key="3">
    <source>
        <dbReference type="ARBA" id="ARBA00023002"/>
    </source>
</evidence>
<dbReference type="Proteomes" id="UP000652995">
    <property type="component" value="Unassembled WGS sequence"/>
</dbReference>
<evidence type="ECO:0000313" key="8">
    <source>
        <dbReference type="EMBL" id="SNV98038.1"/>
    </source>
</evidence>
<dbReference type="AlphaFoldDB" id="A0A240BSZ2"/>
<evidence type="ECO:0000256" key="4">
    <source>
        <dbReference type="ARBA" id="ARBA00023157"/>
    </source>
</evidence>